<dbReference type="GO" id="GO:0016020">
    <property type="term" value="C:membrane"/>
    <property type="evidence" value="ECO:0007669"/>
    <property type="project" value="UniProtKB-SubCell"/>
</dbReference>
<evidence type="ECO:0000256" key="4">
    <source>
        <dbReference type="ARBA" id="ARBA00022989"/>
    </source>
</evidence>
<dbReference type="InterPro" id="IPR036259">
    <property type="entry name" value="MFS_trans_sf"/>
</dbReference>
<evidence type="ECO:0000256" key="3">
    <source>
        <dbReference type="ARBA" id="ARBA00022692"/>
    </source>
</evidence>
<feature type="non-terminal residue" evidence="7">
    <location>
        <position position="146"/>
    </location>
</feature>
<dbReference type="AlphaFoldDB" id="A0A0N1J2F2"/>
<name>A0A0N1J2F2_FUSLA</name>
<protein>
    <submittedName>
        <fullName evidence="7">Major facilitator superfamily transporter</fullName>
    </submittedName>
</protein>
<keyword evidence="3" id="KW-0812">Transmembrane</keyword>
<accession>A0A0N1J2F2</accession>
<feature type="compositionally biased region" description="Basic and acidic residues" evidence="6">
    <location>
        <begin position="1"/>
        <end position="11"/>
    </location>
</feature>
<evidence type="ECO:0000256" key="2">
    <source>
        <dbReference type="ARBA" id="ARBA00022448"/>
    </source>
</evidence>
<keyword evidence="5" id="KW-0472">Membrane</keyword>
<evidence type="ECO:0000313" key="8">
    <source>
        <dbReference type="Proteomes" id="UP000037904"/>
    </source>
</evidence>
<dbReference type="SUPFAM" id="SSF103473">
    <property type="entry name" value="MFS general substrate transporter"/>
    <property type="match status" value="1"/>
</dbReference>
<dbReference type="PANTHER" id="PTHR43791:SF32">
    <property type="entry name" value="MAJOR FACILITATOR SUPERFAMILY (MFS) PROFILE DOMAIN-CONTAINING PROTEIN"/>
    <property type="match status" value="1"/>
</dbReference>
<organism evidence="7 8">
    <name type="scientific">Fusarium langsethiae</name>
    <dbReference type="NCBI Taxonomy" id="179993"/>
    <lineage>
        <taxon>Eukaryota</taxon>
        <taxon>Fungi</taxon>
        <taxon>Dikarya</taxon>
        <taxon>Ascomycota</taxon>
        <taxon>Pezizomycotina</taxon>
        <taxon>Sordariomycetes</taxon>
        <taxon>Hypocreomycetidae</taxon>
        <taxon>Hypocreales</taxon>
        <taxon>Nectriaceae</taxon>
        <taxon>Fusarium</taxon>
    </lineage>
</organism>
<evidence type="ECO:0000256" key="5">
    <source>
        <dbReference type="ARBA" id="ARBA00023136"/>
    </source>
</evidence>
<dbReference type="PANTHER" id="PTHR43791">
    <property type="entry name" value="PERMEASE-RELATED"/>
    <property type="match status" value="1"/>
</dbReference>
<feature type="region of interest" description="Disordered" evidence="6">
    <location>
        <begin position="1"/>
        <end position="36"/>
    </location>
</feature>
<comment type="subcellular location">
    <subcellularLocation>
        <location evidence="1">Membrane</location>
        <topology evidence="1">Multi-pass membrane protein</topology>
    </subcellularLocation>
</comment>
<dbReference type="GO" id="GO:0022857">
    <property type="term" value="F:transmembrane transporter activity"/>
    <property type="evidence" value="ECO:0007669"/>
    <property type="project" value="TreeGrafter"/>
</dbReference>
<dbReference type="EMBL" id="JXCE01000350">
    <property type="protein sequence ID" value="KPA37854.1"/>
    <property type="molecule type" value="Genomic_DNA"/>
</dbReference>
<evidence type="ECO:0000256" key="1">
    <source>
        <dbReference type="ARBA" id="ARBA00004141"/>
    </source>
</evidence>
<proteinExistence type="predicted"/>
<reference evidence="7 8" key="1">
    <citation type="submission" date="2015-04" db="EMBL/GenBank/DDBJ databases">
        <title>The draft genome sequence of Fusarium langsethiae, a T-2/HT-2 mycotoxin producer.</title>
        <authorList>
            <person name="Lysoe E."/>
            <person name="Divon H.H."/>
            <person name="Terzi V."/>
            <person name="Orru L."/>
            <person name="Lamontanara A."/>
            <person name="Kolseth A.-K."/>
            <person name="Frandsen R.J."/>
            <person name="Nielsen K."/>
            <person name="Thrane U."/>
        </authorList>
    </citation>
    <scope>NUCLEOTIDE SEQUENCE [LARGE SCALE GENOMIC DNA]</scope>
    <source>
        <strain evidence="7 8">Fl201059</strain>
    </source>
</reference>
<sequence>MVRSVDTEKSSAAEAIGEGQGSLCSNKEEGSRTQIQDWTDQEEKKIKLKLDLVLLGNIMLGFFALQLDKTNLSSAITTTFIEDIGITNNIVNNGNQLLLAAIVIFEIPSNMMLAKFGAPTWLTFQCFSSRVGTTTSTPLLDQVEWM</sequence>
<dbReference type="Proteomes" id="UP000037904">
    <property type="component" value="Unassembled WGS sequence"/>
</dbReference>
<dbReference type="Gene3D" id="1.20.1250.20">
    <property type="entry name" value="MFS general substrate transporter like domains"/>
    <property type="match status" value="1"/>
</dbReference>
<evidence type="ECO:0000313" key="7">
    <source>
        <dbReference type="EMBL" id="KPA37854.1"/>
    </source>
</evidence>
<evidence type="ECO:0000256" key="6">
    <source>
        <dbReference type="SAM" id="MobiDB-lite"/>
    </source>
</evidence>
<keyword evidence="2" id="KW-0813">Transport</keyword>
<comment type="caution">
    <text evidence="7">The sequence shown here is derived from an EMBL/GenBank/DDBJ whole genome shotgun (WGS) entry which is preliminary data.</text>
</comment>
<keyword evidence="8" id="KW-1185">Reference proteome</keyword>
<gene>
    <name evidence="7" type="ORF">FLAG1_09318</name>
</gene>
<keyword evidence="4" id="KW-1133">Transmembrane helix</keyword>